<feature type="non-terminal residue" evidence="1">
    <location>
        <position position="1"/>
    </location>
</feature>
<evidence type="ECO:0000313" key="1">
    <source>
        <dbReference type="EMBL" id="KAF6136919.1"/>
    </source>
</evidence>
<name>A0A7J7L2W7_9MAGN</name>
<dbReference type="Proteomes" id="UP000541444">
    <property type="component" value="Unassembled WGS sequence"/>
</dbReference>
<comment type="caution">
    <text evidence="1">The sequence shown here is derived from an EMBL/GenBank/DDBJ whole genome shotgun (WGS) entry which is preliminary data.</text>
</comment>
<keyword evidence="2" id="KW-1185">Reference proteome</keyword>
<evidence type="ECO:0000313" key="2">
    <source>
        <dbReference type="Proteomes" id="UP000541444"/>
    </source>
</evidence>
<gene>
    <name evidence="1" type="ORF">GIB67_025753</name>
</gene>
<organism evidence="1 2">
    <name type="scientific">Kingdonia uniflora</name>
    <dbReference type="NCBI Taxonomy" id="39325"/>
    <lineage>
        <taxon>Eukaryota</taxon>
        <taxon>Viridiplantae</taxon>
        <taxon>Streptophyta</taxon>
        <taxon>Embryophyta</taxon>
        <taxon>Tracheophyta</taxon>
        <taxon>Spermatophyta</taxon>
        <taxon>Magnoliopsida</taxon>
        <taxon>Ranunculales</taxon>
        <taxon>Circaeasteraceae</taxon>
        <taxon>Kingdonia</taxon>
    </lineage>
</organism>
<reference evidence="1 2" key="1">
    <citation type="journal article" date="2020" name="IScience">
        <title>Genome Sequencing of the Endangered Kingdonia uniflora (Circaeasteraceae, Ranunculales) Reveals Potential Mechanisms of Evolutionary Specialization.</title>
        <authorList>
            <person name="Sun Y."/>
            <person name="Deng T."/>
            <person name="Zhang A."/>
            <person name="Moore M.J."/>
            <person name="Landis J.B."/>
            <person name="Lin N."/>
            <person name="Zhang H."/>
            <person name="Zhang X."/>
            <person name="Huang J."/>
            <person name="Zhang X."/>
            <person name="Sun H."/>
            <person name="Wang H."/>
        </authorList>
    </citation>
    <scope>NUCLEOTIDE SEQUENCE [LARGE SCALE GENOMIC DNA]</scope>
    <source>
        <strain evidence="1">TB1705</strain>
        <tissue evidence="1">Leaf</tissue>
    </source>
</reference>
<sequence length="194" mass="21585">WLLDVIELIAALHINLGSNIVYQYKVVKAVEELINFHQVCNGWTYWPMDPSLMIPYMTKRRAEALEQLRAYEGVSAQYSFSFMFLVHMDINQEVCSGGGGAESFTARFLFRLNDLSKDTLLDGAPYASEAVIWFSGDLFGDNFHVIGSIIFSSWFGTSDSLPSGCCSTSEESIATTSVSMFLLLDALSIVPLHP</sequence>
<dbReference type="EMBL" id="JACGCM010002667">
    <property type="protein sequence ID" value="KAF6136919.1"/>
    <property type="molecule type" value="Genomic_DNA"/>
</dbReference>
<dbReference type="AlphaFoldDB" id="A0A7J7L2W7"/>
<accession>A0A7J7L2W7</accession>
<protein>
    <submittedName>
        <fullName evidence="1">Uncharacterized protein</fullName>
    </submittedName>
</protein>
<proteinExistence type="predicted"/>